<evidence type="ECO:0000256" key="1">
    <source>
        <dbReference type="ARBA" id="ARBA00008693"/>
    </source>
</evidence>
<keyword evidence="5" id="KW-0472">Membrane</keyword>
<comment type="subunit">
    <text evidence="2">Homodimer; disulfide-linked.</text>
</comment>
<comment type="similarity">
    <text evidence="1">Belongs to the stanniocalcin family.</text>
</comment>
<keyword evidence="3" id="KW-0372">Hormone</keyword>
<reference evidence="6" key="2">
    <citation type="submission" date="2023-06" db="EMBL/GenBank/DDBJ databases">
        <authorList>
            <consortium name="Lawrence Berkeley National Laboratory"/>
            <person name="Haridas S."/>
            <person name="Hensen N."/>
            <person name="Bonometti L."/>
            <person name="Westerberg I."/>
            <person name="Brannstrom I.O."/>
            <person name="Guillou S."/>
            <person name="Cros-Aarteil S."/>
            <person name="Calhoun S."/>
            <person name="Kuo A."/>
            <person name="Mondo S."/>
            <person name="Pangilinan J."/>
            <person name="Riley R."/>
            <person name="LaButti K."/>
            <person name="Andreopoulos B."/>
            <person name="Lipzen A."/>
            <person name="Chen C."/>
            <person name="Yanf M."/>
            <person name="Daum C."/>
            <person name="Ng V."/>
            <person name="Clum A."/>
            <person name="Steindorff A."/>
            <person name="Ohm R."/>
            <person name="Martin F."/>
            <person name="Silar P."/>
            <person name="Natvig D."/>
            <person name="Lalanne C."/>
            <person name="Gautier V."/>
            <person name="Ament-velasquez S.L."/>
            <person name="Kruys A."/>
            <person name="Hutchinson M.I."/>
            <person name="Powell A.J."/>
            <person name="Barry K."/>
            <person name="Miller A.N."/>
            <person name="Grigoriev I.V."/>
            <person name="Debuchy R."/>
            <person name="Gladieux P."/>
            <person name="Thoren M.H."/>
            <person name="Johannesson H."/>
        </authorList>
    </citation>
    <scope>NUCLEOTIDE SEQUENCE</scope>
    <source>
        <strain evidence="6">CBS 232.78</strain>
    </source>
</reference>
<feature type="transmembrane region" description="Helical" evidence="5">
    <location>
        <begin position="58"/>
        <end position="79"/>
    </location>
</feature>
<keyword evidence="5" id="KW-1133">Transmembrane helix</keyword>
<gene>
    <name evidence="6" type="ORF">B0H63DRAFT_454787</name>
</gene>
<comment type="caution">
    <text evidence="6">The sequence shown here is derived from an EMBL/GenBank/DDBJ whole genome shotgun (WGS) entry which is preliminary data.</text>
</comment>
<keyword evidence="5" id="KW-0812">Transmembrane</keyword>
<dbReference type="Proteomes" id="UP001285441">
    <property type="component" value="Unassembled WGS sequence"/>
</dbReference>
<name>A0AAE0N4N1_9PEZI</name>
<evidence type="ECO:0000256" key="5">
    <source>
        <dbReference type="SAM" id="Phobius"/>
    </source>
</evidence>
<sequence length="602" mass="64503">MKMKRLALFGLQLVGQKGGDKAYSFCQTFTTAVATATTGLPNFVSQYLHPHWNCQLDIHVIIISYLRLVFGFFFFFVVYHCLFQSLYLVVPCVDLHTSTQANNDPFGTVVTGTTVGDKSITLPGFAPGMVTLTVAAYDNFGKAILQTFSLLFGSITMPVLVVDELGAPVIGITVTASATVFPGIEQSGTTDSTGVLKLTNLAPTTIGLFTQNADNKIGINGVAATSGTVTVKLIPFLAASNTTDFNTSDGLSGWTGGTVKDVAVVKRDTILAVATNGRPDLQTAHAEPKVYPFSKSVYIKYKFQTAEVPGGYFGTQYNDYFLVSIRSNTGGSTAISRSMNELGLGAFDSSGATDWFTLTLDLPLAPAPKTDWVEFNVGVSNVADSLLDSQIIVDKIGDLTCDQCGSCETCPGDPMCQPTCKTPPEKSCAFYSDCAEAALRCGPTGYPLAYGRKNCLAFQGDLLKFTAAGQTFIWATMHCLQVKLRDAIVCDSKCPAVFDAAFASHPACYVDSGFCDLPPEDWWQLIKTVNTDLVSRKSLEQMIQTSQACAGKMLDKIDAAVQGYLDKALTDVANAVLYLAKAAAMKVLKKLVDDLLHPGPVI</sequence>
<keyword evidence="7" id="KW-1185">Reference proteome</keyword>
<dbReference type="GO" id="GO:0005179">
    <property type="term" value="F:hormone activity"/>
    <property type="evidence" value="ECO:0007669"/>
    <property type="project" value="UniProtKB-KW"/>
</dbReference>
<evidence type="ECO:0000256" key="3">
    <source>
        <dbReference type="ARBA" id="ARBA00022702"/>
    </source>
</evidence>
<dbReference type="PANTHER" id="PTHR11245">
    <property type="entry name" value="STANNIOCALCIN"/>
    <property type="match status" value="1"/>
</dbReference>
<evidence type="ECO:0000313" key="6">
    <source>
        <dbReference type="EMBL" id="KAK3370631.1"/>
    </source>
</evidence>
<protein>
    <submittedName>
        <fullName evidence="6">Uncharacterized protein</fullName>
    </submittedName>
</protein>
<keyword evidence="4" id="KW-1015">Disulfide bond</keyword>
<dbReference type="EMBL" id="JAULSW010000009">
    <property type="protein sequence ID" value="KAK3370631.1"/>
    <property type="molecule type" value="Genomic_DNA"/>
</dbReference>
<reference evidence="6" key="1">
    <citation type="journal article" date="2023" name="Mol. Phylogenet. Evol.">
        <title>Genome-scale phylogeny and comparative genomics of the fungal order Sordariales.</title>
        <authorList>
            <person name="Hensen N."/>
            <person name="Bonometti L."/>
            <person name="Westerberg I."/>
            <person name="Brannstrom I.O."/>
            <person name="Guillou S."/>
            <person name="Cros-Aarteil S."/>
            <person name="Calhoun S."/>
            <person name="Haridas S."/>
            <person name="Kuo A."/>
            <person name="Mondo S."/>
            <person name="Pangilinan J."/>
            <person name="Riley R."/>
            <person name="LaButti K."/>
            <person name="Andreopoulos B."/>
            <person name="Lipzen A."/>
            <person name="Chen C."/>
            <person name="Yan M."/>
            <person name="Daum C."/>
            <person name="Ng V."/>
            <person name="Clum A."/>
            <person name="Steindorff A."/>
            <person name="Ohm R.A."/>
            <person name="Martin F."/>
            <person name="Silar P."/>
            <person name="Natvig D.O."/>
            <person name="Lalanne C."/>
            <person name="Gautier V."/>
            <person name="Ament-Velasquez S.L."/>
            <person name="Kruys A."/>
            <person name="Hutchinson M.I."/>
            <person name="Powell A.J."/>
            <person name="Barry K."/>
            <person name="Miller A.N."/>
            <person name="Grigoriev I.V."/>
            <person name="Debuchy R."/>
            <person name="Gladieux P."/>
            <person name="Hiltunen Thoren M."/>
            <person name="Johannesson H."/>
        </authorList>
    </citation>
    <scope>NUCLEOTIDE SEQUENCE</scope>
    <source>
        <strain evidence="6">CBS 232.78</strain>
    </source>
</reference>
<proteinExistence type="inferred from homology"/>
<dbReference type="AlphaFoldDB" id="A0AAE0N4N1"/>
<dbReference type="InterPro" id="IPR004978">
    <property type="entry name" value="Stanniocalcin"/>
</dbReference>
<dbReference type="GO" id="GO:0006874">
    <property type="term" value="P:intracellular calcium ion homeostasis"/>
    <property type="evidence" value="ECO:0007669"/>
    <property type="project" value="TreeGrafter"/>
</dbReference>
<evidence type="ECO:0000256" key="4">
    <source>
        <dbReference type="ARBA" id="ARBA00023157"/>
    </source>
</evidence>
<dbReference type="GO" id="GO:0005576">
    <property type="term" value="C:extracellular region"/>
    <property type="evidence" value="ECO:0007669"/>
    <property type="project" value="InterPro"/>
</dbReference>
<evidence type="ECO:0000313" key="7">
    <source>
        <dbReference type="Proteomes" id="UP001285441"/>
    </source>
</evidence>
<accession>A0AAE0N4N1</accession>
<dbReference type="PANTHER" id="PTHR11245:SF6">
    <property type="entry name" value="DUF19 DOMAIN-CONTAINING PROTEIN"/>
    <property type="match status" value="1"/>
</dbReference>
<evidence type="ECO:0000256" key="2">
    <source>
        <dbReference type="ARBA" id="ARBA00011748"/>
    </source>
</evidence>
<organism evidence="6 7">
    <name type="scientific">Podospora didyma</name>
    <dbReference type="NCBI Taxonomy" id="330526"/>
    <lineage>
        <taxon>Eukaryota</taxon>
        <taxon>Fungi</taxon>
        <taxon>Dikarya</taxon>
        <taxon>Ascomycota</taxon>
        <taxon>Pezizomycotina</taxon>
        <taxon>Sordariomycetes</taxon>
        <taxon>Sordariomycetidae</taxon>
        <taxon>Sordariales</taxon>
        <taxon>Podosporaceae</taxon>
        <taxon>Podospora</taxon>
    </lineage>
</organism>